<dbReference type="Proteomes" id="UP001296776">
    <property type="component" value="Unassembled WGS sequence"/>
</dbReference>
<dbReference type="Gene3D" id="1.20.120.740">
    <property type="entry name" value="YgfB uncharacterised protein family UPF0149, PF03695"/>
    <property type="match status" value="2"/>
</dbReference>
<evidence type="ECO:0008006" key="5">
    <source>
        <dbReference type="Google" id="ProtNLM"/>
    </source>
</evidence>
<dbReference type="Pfam" id="PF03695">
    <property type="entry name" value="UPF0149"/>
    <property type="match status" value="1"/>
</dbReference>
<reference evidence="3" key="1">
    <citation type="submission" date="2017-08" db="EMBL/GenBank/DDBJ databases">
        <authorList>
            <person name="Imhoff J.F."/>
            <person name="Rahn T."/>
            <person name="Kuenzel S."/>
            <person name="Neulinger S.C."/>
        </authorList>
    </citation>
    <scope>NUCLEOTIDE SEQUENCE</scope>
    <source>
        <strain evidence="3">DSM 11080</strain>
    </source>
</reference>
<protein>
    <recommendedName>
        <fullName evidence="5">YecA family protein</fullName>
    </recommendedName>
</protein>
<proteinExistence type="inferred from homology"/>
<dbReference type="InterPro" id="IPR011978">
    <property type="entry name" value="YgfB-like"/>
</dbReference>
<dbReference type="SUPFAM" id="SSF101327">
    <property type="entry name" value="YgfB-like"/>
    <property type="match status" value="1"/>
</dbReference>
<dbReference type="InterPro" id="IPR036255">
    <property type="entry name" value="YgfB-like_sf"/>
</dbReference>
<dbReference type="AlphaFoldDB" id="A0AAJ0U6M8"/>
<dbReference type="PANTHER" id="PTHR37528:SF1">
    <property type="entry name" value="UPF0149 PROTEIN YGFB"/>
    <property type="match status" value="1"/>
</dbReference>
<comment type="caution">
    <text evidence="3">The sequence shown here is derived from an EMBL/GenBank/DDBJ whole genome shotgun (WGS) entry which is preliminary data.</text>
</comment>
<keyword evidence="4" id="KW-1185">Reference proteome</keyword>
<feature type="region of interest" description="Disordered" evidence="2">
    <location>
        <begin position="154"/>
        <end position="175"/>
    </location>
</feature>
<comment type="similarity">
    <text evidence="1">Belongs to the UPF0149 family.</text>
</comment>
<dbReference type="PANTHER" id="PTHR37528">
    <property type="entry name" value="UPF0149 PROTEIN YGFB"/>
    <property type="match status" value="1"/>
</dbReference>
<evidence type="ECO:0000313" key="4">
    <source>
        <dbReference type="Proteomes" id="UP001296776"/>
    </source>
</evidence>
<gene>
    <name evidence="3" type="ORF">CKO40_17325</name>
</gene>
<evidence type="ECO:0000313" key="3">
    <source>
        <dbReference type="EMBL" id="MBK1706261.1"/>
    </source>
</evidence>
<sequence>MPSKQLLFQELLMVSDPVPDYDRLDQLLAGVELAPSAAEAQAILCGLLAAHEPDPVGRWSTQLGTPPRAVVRWSQHLLGQAQPAEPPAGLSAGLSAELPGAQQASSLGQDGGAVETGAAAIDLTVAGQVGATGSGQGLDHEQDHGHLDAHAEAHGHACDTHHSHAPEPTETETETAIDGDALLAELATLARWTEEAIAPPSVSFNLLLPPEDRPLRERALAVHDWVRGLLFGLTLGGLEPEGLDGEAREAFSDLVELTRMDLAAIDEGEEDEQALAEITEFLRVAAMAIRESVSPAGADAVGAPTTQSGPGQEVH</sequence>
<name>A0AAJ0U6M8_9GAMM</name>
<reference evidence="3" key="2">
    <citation type="journal article" date="2020" name="Microorganisms">
        <title>Osmotic Adaptation and Compatible Solute Biosynthesis of Phototrophic Bacteria as Revealed from Genome Analyses.</title>
        <authorList>
            <person name="Imhoff J.F."/>
            <person name="Rahn T."/>
            <person name="Kunzel S."/>
            <person name="Keller A."/>
            <person name="Neulinger S.C."/>
        </authorList>
    </citation>
    <scope>NUCLEOTIDE SEQUENCE</scope>
    <source>
        <strain evidence="3">DSM 11080</strain>
    </source>
</reference>
<feature type="compositionally biased region" description="Basic and acidic residues" evidence="2">
    <location>
        <begin position="154"/>
        <end position="167"/>
    </location>
</feature>
<evidence type="ECO:0000256" key="1">
    <source>
        <dbReference type="ARBA" id="ARBA00038308"/>
    </source>
</evidence>
<accession>A0AAJ0U6M8</accession>
<dbReference type="EMBL" id="NRSJ01000037">
    <property type="protein sequence ID" value="MBK1706261.1"/>
    <property type="molecule type" value="Genomic_DNA"/>
</dbReference>
<dbReference type="GO" id="GO:0005829">
    <property type="term" value="C:cytosol"/>
    <property type="evidence" value="ECO:0007669"/>
    <property type="project" value="TreeGrafter"/>
</dbReference>
<organism evidence="3 4">
    <name type="scientific">Halochromatium glycolicum</name>
    <dbReference type="NCBI Taxonomy" id="85075"/>
    <lineage>
        <taxon>Bacteria</taxon>
        <taxon>Pseudomonadati</taxon>
        <taxon>Pseudomonadota</taxon>
        <taxon>Gammaproteobacteria</taxon>
        <taxon>Chromatiales</taxon>
        <taxon>Chromatiaceae</taxon>
        <taxon>Halochromatium</taxon>
    </lineage>
</organism>
<evidence type="ECO:0000256" key="2">
    <source>
        <dbReference type="SAM" id="MobiDB-lite"/>
    </source>
</evidence>